<reference evidence="8 9" key="1">
    <citation type="submission" date="2016-10" db="EMBL/GenBank/DDBJ databases">
        <title>Arsenicibacter rosenii gen. nov., sp. nov., an efficient arsenic-methylating bacterium isolated from an arsenic-contaminated paddy soil.</title>
        <authorList>
            <person name="Huang K."/>
        </authorList>
    </citation>
    <scope>NUCLEOTIDE SEQUENCE [LARGE SCALE GENOMIC DNA]</scope>
    <source>
        <strain evidence="8 9">SM-1</strain>
    </source>
</reference>
<evidence type="ECO:0000256" key="5">
    <source>
        <dbReference type="ARBA" id="ARBA00038437"/>
    </source>
</evidence>
<evidence type="ECO:0000256" key="2">
    <source>
        <dbReference type="ARBA" id="ARBA00022801"/>
    </source>
</evidence>
<dbReference type="Pfam" id="PF00270">
    <property type="entry name" value="DEAD"/>
    <property type="match status" value="1"/>
</dbReference>
<dbReference type="PANTHER" id="PTHR47959:SF1">
    <property type="entry name" value="ATP-DEPENDENT RNA HELICASE DBPA"/>
    <property type="match status" value="1"/>
</dbReference>
<keyword evidence="9" id="KW-1185">Reference proteome</keyword>
<dbReference type="SMART" id="SM00490">
    <property type="entry name" value="HELICc"/>
    <property type="match status" value="1"/>
</dbReference>
<dbReference type="Proteomes" id="UP000181790">
    <property type="component" value="Unassembled WGS sequence"/>
</dbReference>
<dbReference type="InterPro" id="IPR011545">
    <property type="entry name" value="DEAD/DEAH_box_helicase_dom"/>
</dbReference>
<feature type="domain" description="Helicase C-terminal" evidence="7">
    <location>
        <begin position="206"/>
        <end position="364"/>
    </location>
</feature>
<keyword evidence="4" id="KW-0067">ATP-binding</keyword>
<comment type="caution">
    <text evidence="8">The sequence shown here is derived from an EMBL/GenBank/DDBJ whole genome shotgun (WGS) entry which is preliminary data.</text>
</comment>
<dbReference type="InterPro" id="IPR005580">
    <property type="entry name" value="DbpA/CsdA_RNA-bd_dom"/>
</dbReference>
<dbReference type="Pfam" id="PF00271">
    <property type="entry name" value="Helicase_C"/>
    <property type="match status" value="1"/>
</dbReference>
<evidence type="ECO:0000256" key="3">
    <source>
        <dbReference type="ARBA" id="ARBA00022806"/>
    </source>
</evidence>
<evidence type="ECO:0000313" key="9">
    <source>
        <dbReference type="Proteomes" id="UP000181790"/>
    </source>
</evidence>
<dbReference type="OrthoDB" id="974172at2"/>
<keyword evidence="2" id="KW-0378">Hydrolase</keyword>
<dbReference type="InterPro" id="IPR050079">
    <property type="entry name" value="DEAD_box_RNA_helicase"/>
</dbReference>
<dbReference type="SMART" id="SM00487">
    <property type="entry name" value="DEXDc"/>
    <property type="match status" value="1"/>
</dbReference>
<dbReference type="AlphaFoldDB" id="A0A1S2VCH5"/>
<sequence length="440" mass="48600">MESSHQHYTDILANLGIEQLNPMQEAAFDAISGPQDTFLISPTGSGKTLAFLLPLLNLLQPGQPGVQCLVLVPSRELALQIEQVWRKMGTGFKISVCYGGHPIQTEIQNLSEPPALLIGTPGRIADHLDRQSVDVSAVHTLVLDEFDKSLELGFHDQMAFILQQLPPDRKLVLVSATAGVKLPDFVALNNPKRLKFTAEELAPALTLKQITVASDERMPVLVRLLCTFGTDMSIVFCNLRDTTEQVSNYLNEEGLSATFYHGGMEQEDRERALIRFRNGSVRVLVTTDLAARGLDIPEMKHVVHVDLPVHKHEFVHRNGRTARMQAIGTAYVLVPEATERPLYLPEAIDEAVLPSLVALPPAPEFTTVYISGGRKNKLSKIDIVGFFSQKGGLGKGDLGLIDVKDFMSFAAVRKSKIPDLLDRIRDQKMKGKKYKIAVAR</sequence>
<evidence type="ECO:0000256" key="4">
    <source>
        <dbReference type="ARBA" id="ARBA00022840"/>
    </source>
</evidence>
<dbReference type="Gene3D" id="3.30.70.330">
    <property type="match status" value="1"/>
</dbReference>
<dbReference type="InterPro" id="IPR014001">
    <property type="entry name" value="Helicase_ATP-bd"/>
</dbReference>
<keyword evidence="1" id="KW-0547">Nucleotide-binding</keyword>
<dbReference type="GO" id="GO:0003676">
    <property type="term" value="F:nucleic acid binding"/>
    <property type="evidence" value="ECO:0007669"/>
    <property type="project" value="InterPro"/>
</dbReference>
<accession>A0A1S2VCH5</accession>
<name>A0A1S2VCH5_9BACT</name>
<dbReference type="GO" id="GO:0005524">
    <property type="term" value="F:ATP binding"/>
    <property type="evidence" value="ECO:0007669"/>
    <property type="project" value="UniProtKB-KW"/>
</dbReference>
<dbReference type="GO" id="GO:0005829">
    <property type="term" value="C:cytosol"/>
    <property type="evidence" value="ECO:0007669"/>
    <property type="project" value="TreeGrafter"/>
</dbReference>
<feature type="domain" description="Helicase ATP-binding" evidence="6">
    <location>
        <begin position="28"/>
        <end position="196"/>
    </location>
</feature>
<dbReference type="GO" id="GO:0003724">
    <property type="term" value="F:RNA helicase activity"/>
    <property type="evidence" value="ECO:0007669"/>
    <property type="project" value="TreeGrafter"/>
</dbReference>
<dbReference type="InterPro" id="IPR027417">
    <property type="entry name" value="P-loop_NTPase"/>
</dbReference>
<comment type="similarity">
    <text evidence="5">Belongs to the DEAD box helicase family.</text>
</comment>
<dbReference type="RefSeq" id="WP_071506252.1">
    <property type="nucleotide sequence ID" value="NZ_MORL01000028.1"/>
</dbReference>
<dbReference type="PANTHER" id="PTHR47959">
    <property type="entry name" value="ATP-DEPENDENT RNA HELICASE RHLE-RELATED"/>
    <property type="match status" value="1"/>
</dbReference>
<evidence type="ECO:0000256" key="1">
    <source>
        <dbReference type="ARBA" id="ARBA00022741"/>
    </source>
</evidence>
<evidence type="ECO:0000259" key="7">
    <source>
        <dbReference type="PROSITE" id="PS51194"/>
    </source>
</evidence>
<dbReference type="PROSITE" id="PS51194">
    <property type="entry name" value="HELICASE_CTER"/>
    <property type="match status" value="1"/>
</dbReference>
<dbReference type="PROSITE" id="PS51192">
    <property type="entry name" value="HELICASE_ATP_BIND_1"/>
    <property type="match status" value="1"/>
</dbReference>
<evidence type="ECO:0000259" key="6">
    <source>
        <dbReference type="PROSITE" id="PS51192"/>
    </source>
</evidence>
<gene>
    <name evidence="8" type="ORF">BLX24_26475</name>
</gene>
<dbReference type="EMBL" id="MORL01000028">
    <property type="protein sequence ID" value="OIN56120.1"/>
    <property type="molecule type" value="Genomic_DNA"/>
</dbReference>
<dbReference type="Pfam" id="PF03880">
    <property type="entry name" value="DbpA"/>
    <property type="match status" value="1"/>
</dbReference>
<protein>
    <submittedName>
        <fullName evidence="8">Helicase</fullName>
    </submittedName>
</protein>
<dbReference type="InterPro" id="IPR012677">
    <property type="entry name" value="Nucleotide-bd_a/b_plait_sf"/>
</dbReference>
<proteinExistence type="inferred from homology"/>
<dbReference type="Gene3D" id="3.40.50.300">
    <property type="entry name" value="P-loop containing nucleotide triphosphate hydrolases"/>
    <property type="match status" value="2"/>
</dbReference>
<dbReference type="SUPFAM" id="SSF52540">
    <property type="entry name" value="P-loop containing nucleoside triphosphate hydrolases"/>
    <property type="match status" value="1"/>
</dbReference>
<organism evidence="8 9">
    <name type="scientific">Arsenicibacter rosenii</name>
    <dbReference type="NCBI Taxonomy" id="1750698"/>
    <lineage>
        <taxon>Bacteria</taxon>
        <taxon>Pseudomonadati</taxon>
        <taxon>Bacteroidota</taxon>
        <taxon>Cytophagia</taxon>
        <taxon>Cytophagales</taxon>
        <taxon>Spirosomataceae</taxon>
        <taxon>Arsenicibacter</taxon>
    </lineage>
</organism>
<dbReference type="InterPro" id="IPR001650">
    <property type="entry name" value="Helicase_C-like"/>
</dbReference>
<dbReference type="CDD" id="cd00268">
    <property type="entry name" value="DEADc"/>
    <property type="match status" value="1"/>
</dbReference>
<evidence type="ECO:0000313" key="8">
    <source>
        <dbReference type="EMBL" id="OIN56120.1"/>
    </source>
</evidence>
<dbReference type="GO" id="GO:0016787">
    <property type="term" value="F:hydrolase activity"/>
    <property type="evidence" value="ECO:0007669"/>
    <property type="project" value="UniProtKB-KW"/>
</dbReference>
<dbReference type="InterPro" id="IPR044742">
    <property type="entry name" value="DEAD/DEAH_RhlB"/>
</dbReference>
<dbReference type="CDD" id="cd18787">
    <property type="entry name" value="SF2_C_DEAD"/>
    <property type="match status" value="1"/>
</dbReference>
<keyword evidence="3 8" id="KW-0347">Helicase</keyword>